<dbReference type="Proteomes" id="UP001166251">
    <property type="component" value="Unassembled WGS sequence"/>
</dbReference>
<evidence type="ECO:0000313" key="1">
    <source>
        <dbReference type="EMBL" id="MBW8191053.1"/>
    </source>
</evidence>
<dbReference type="SUPFAM" id="SSF53850">
    <property type="entry name" value="Periplasmic binding protein-like II"/>
    <property type="match status" value="1"/>
</dbReference>
<protein>
    <submittedName>
        <fullName evidence="1">Transporter substrate-binding domain-containing protein</fullName>
    </submittedName>
</protein>
<dbReference type="EMBL" id="JAHZSS010000008">
    <property type="protein sequence ID" value="MBW8191053.1"/>
    <property type="molecule type" value="Genomic_DNA"/>
</dbReference>
<evidence type="ECO:0000313" key="2">
    <source>
        <dbReference type="Proteomes" id="UP001166251"/>
    </source>
</evidence>
<gene>
    <name evidence="1" type="ORF">K0504_08410</name>
</gene>
<dbReference type="Gene3D" id="3.40.190.10">
    <property type="entry name" value="Periplasmic binding protein-like II"/>
    <property type="match status" value="2"/>
</dbReference>
<proteinExistence type="predicted"/>
<reference evidence="1" key="1">
    <citation type="submission" date="2021-07" db="EMBL/GenBank/DDBJ databases">
        <title>Neiella marina sp. nov., isolated from the intestinal content of sea cucumber Apostichopus japonicus.</title>
        <authorList>
            <person name="Bai X."/>
        </authorList>
    </citation>
    <scope>NUCLEOTIDE SEQUENCE</scope>
    <source>
        <strain evidence="1">126</strain>
    </source>
</reference>
<sequence length="312" mass="35923">MASLAKFTNCVQQTAKRQVKAIVVVCSMLLTNAWAELPMTKVLMSDARAPNDIRLMYKLNVITESLELTEEEYGPFELFINTGRMKNERAVRRLESGGAENIHFGLTSLELEQRLIPIRIPIRMGALNYRLLLIHKNDLEKFAQVKTLEQLKKLQVGLGAHWVTRKVLEPEGFKVIPSNTYEGLFKMLEMGRYDYTIRGPHEIYGELELFRDEAPNMVIEPTLALHIVAPFYIFVSPHEPVLAERIEKGLSNMVHSGRLREMFLDHYQDHIEKAQIPQRNIIHVPNRLLPNETPIGDDALWFWPAELNANQN</sequence>
<dbReference type="RefSeq" id="WP_220103737.1">
    <property type="nucleotide sequence ID" value="NZ_JAHZSS010000008.1"/>
</dbReference>
<keyword evidence="2" id="KW-1185">Reference proteome</keyword>
<comment type="caution">
    <text evidence="1">The sequence shown here is derived from an EMBL/GenBank/DDBJ whole genome shotgun (WGS) entry which is preliminary data.</text>
</comment>
<organism evidence="1 2">
    <name type="scientific">Neiella holothuriorum</name>
    <dbReference type="NCBI Taxonomy" id="2870530"/>
    <lineage>
        <taxon>Bacteria</taxon>
        <taxon>Pseudomonadati</taxon>
        <taxon>Pseudomonadota</taxon>
        <taxon>Gammaproteobacteria</taxon>
        <taxon>Alteromonadales</taxon>
        <taxon>Echinimonadaceae</taxon>
        <taxon>Neiella</taxon>
    </lineage>
</organism>
<name>A0ABS7EFF4_9GAMM</name>
<accession>A0ABS7EFF4</accession>